<dbReference type="PROSITE" id="PS50172">
    <property type="entry name" value="BRCT"/>
    <property type="match status" value="3"/>
</dbReference>
<dbReference type="SUPFAM" id="SSF52113">
    <property type="entry name" value="BRCT domain"/>
    <property type="match status" value="3"/>
</dbReference>
<evidence type="ECO:0000256" key="2">
    <source>
        <dbReference type="SAM" id="MobiDB-lite"/>
    </source>
</evidence>
<evidence type="ECO:0000256" key="1">
    <source>
        <dbReference type="ARBA" id="ARBA00022737"/>
    </source>
</evidence>
<dbReference type="Proteomes" id="UP000189911">
    <property type="component" value="Chromosome D"/>
</dbReference>
<protein>
    <submittedName>
        <fullName evidence="4">LANO_0D08394g1_1</fullName>
    </submittedName>
</protein>
<dbReference type="PANTHER" id="PTHR13561:SF20">
    <property type="entry name" value="DNA TOPOISOMERASE 2-BINDING PROTEIN 1"/>
    <property type="match status" value="1"/>
</dbReference>
<name>A0A1G4JIP2_9SACH</name>
<evidence type="ECO:0000313" key="5">
    <source>
        <dbReference type="Proteomes" id="UP000189911"/>
    </source>
</evidence>
<dbReference type="PANTHER" id="PTHR13561">
    <property type="entry name" value="DNA REPLICATION REGULATOR DPB11-RELATED"/>
    <property type="match status" value="1"/>
</dbReference>
<dbReference type="GO" id="GO:0006270">
    <property type="term" value="P:DNA replication initiation"/>
    <property type="evidence" value="ECO:0007669"/>
    <property type="project" value="TreeGrafter"/>
</dbReference>
<dbReference type="SMART" id="SM00292">
    <property type="entry name" value="BRCT"/>
    <property type="match status" value="3"/>
</dbReference>
<keyword evidence="5" id="KW-1185">Reference proteome</keyword>
<evidence type="ECO:0000259" key="3">
    <source>
        <dbReference type="PROSITE" id="PS50172"/>
    </source>
</evidence>
<accession>A0A1G4JIP2</accession>
<feature type="domain" description="BRCT" evidence="3">
    <location>
        <begin position="1"/>
        <end position="81"/>
    </location>
</feature>
<proteinExistence type="predicted"/>
<keyword evidence="1" id="KW-0677">Repeat</keyword>
<dbReference type="OrthoDB" id="251770at2759"/>
<dbReference type="Gene3D" id="3.40.50.10190">
    <property type="entry name" value="BRCT domain"/>
    <property type="match status" value="4"/>
</dbReference>
<sequence length="716" mass="81345">MQKPFQGLTFCPTALPEDVSRNVSRKISKLGGGFSKDLTKNVNVLVAGSIATNKYRFAVQHRFDMAFIDAGVIDTIYDLWLTGEDISMESHSNYAHLTNGKDRMLKVLQTRYQLGPLKDFVIFIGRVNDTRDGQLSMDALDNLCIQQGVHSCNTRHFVKETHWSRPTVFVTDQPRGARVDAARLQGLPIVHPKWILDCYNRSALLDFAFYLLENNISTDYDAIGEGACTCWHDVFLHRNSTEPQAPEDDNINAKQSQRIVLDKFATDGDRLWNSVMHKATTKAALANDQPIIKTARAEQTPSLFQDKHCYLLHFPIRQKTILQKIITQNGGSCYDFDPKSKIDQPSYLVVPSDQYVTELALLEKSFTHLVTEFFFERCLHYKKLLTPDPWCLPFFSEFDIIPSQQLSSETHEPRALNVAITGFQGVELLHITKMLDLLVPSGLRLSQTLNKETDFLVINLGALSSIPETHKLWQNQLASMFTESRKIEQNQVHRNSMKRKIEFIKQKHNVPVVTAGFVMEVFTRAHRSRTVGKPMAKIYLNDLNWCISCPKGGKDQYYLELHQRHAASSVKENLFPAKSGLAQKFNSTSHLSIGQSRQEIIQRFSGASPSSKTVAKRSHTESETFLTVPQYSAPPKVPRLVPTEPLQPIQRSSSWGRMLSDQARKAENHHESDQEPAIQCEEPAHTQVTYGSPQQKSDTKAPVRRITRQHMREIDT</sequence>
<dbReference type="GO" id="GO:0007095">
    <property type="term" value="P:mitotic G2 DNA damage checkpoint signaling"/>
    <property type="evidence" value="ECO:0007669"/>
    <property type="project" value="TreeGrafter"/>
</dbReference>
<feature type="region of interest" description="Disordered" evidence="2">
    <location>
        <begin position="632"/>
        <end position="716"/>
    </location>
</feature>
<dbReference type="InterPro" id="IPR036420">
    <property type="entry name" value="BRCT_dom_sf"/>
</dbReference>
<feature type="compositionally biased region" description="Basic and acidic residues" evidence="2">
    <location>
        <begin position="662"/>
        <end position="673"/>
    </location>
</feature>
<dbReference type="GO" id="GO:0033314">
    <property type="term" value="P:mitotic DNA replication checkpoint signaling"/>
    <property type="evidence" value="ECO:0007669"/>
    <property type="project" value="TreeGrafter"/>
</dbReference>
<feature type="domain" description="BRCT" evidence="3">
    <location>
        <begin position="299"/>
        <end position="392"/>
    </location>
</feature>
<dbReference type="Pfam" id="PF12738">
    <property type="entry name" value="PTCB-BRCT"/>
    <property type="match status" value="1"/>
</dbReference>
<reference evidence="5" key="1">
    <citation type="submission" date="2016-03" db="EMBL/GenBank/DDBJ databases">
        <authorList>
            <person name="Devillers Hugo."/>
        </authorList>
    </citation>
    <scope>NUCLEOTIDE SEQUENCE [LARGE SCALE GENOMIC DNA]</scope>
</reference>
<dbReference type="EMBL" id="LT598448">
    <property type="protein sequence ID" value="SCU90339.1"/>
    <property type="molecule type" value="Genomic_DNA"/>
</dbReference>
<feature type="domain" description="BRCT" evidence="3">
    <location>
        <begin position="187"/>
        <end position="212"/>
    </location>
</feature>
<dbReference type="AlphaFoldDB" id="A0A1G4JIP2"/>
<evidence type="ECO:0000313" key="4">
    <source>
        <dbReference type="EMBL" id="SCU90339.1"/>
    </source>
</evidence>
<gene>
    <name evidence="4" type="ORF">LANO_0D08394G</name>
</gene>
<feature type="compositionally biased region" description="Polar residues" evidence="2">
    <location>
        <begin position="686"/>
        <end position="696"/>
    </location>
</feature>
<dbReference type="CDD" id="cd00027">
    <property type="entry name" value="BRCT"/>
    <property type="match status" value="1"/>
</dbReference>
<dbReference type="InterPro" id="IPR001357">
    <property type="entry name" value="BRCT_dom"/>
</dbReference>
<organism evidence="4 5">
    <name type="scientific">Lachancea nothofagi CBS 11611</name>
    <dbReference type="NCBI Taxonomy" id="1266666"/>
    <lineage>
        <taxon>Eukaryota</taxon>
        <taxon>Fungi</taxon>
        <taxon>Dikarya</taxon>
        <taxon>Ascomycota</taxon>
        <taxon>Saccharomycotina</taxon>
        <taxon>Saccharomycetes</taxon>
        <taxon>Saccharomycetales</taxon>
        <taxon>Saccharomycetaceae</taxon>
        <taxon>Lachancea</taxon>
    </lineage>
</organism>